<keyword evidence="13" id="KW-0175">Coiled coil</keyword>
<feature type="binding site" evidence="12">
    <location>
        <position position="28"/>
    </location>
    <ligand>
        <name>Zn(2+)</name>
        <dbReference type="ChEBI" id="CHEBI:29105"/>
    </ligand>
</feature>
<feature type="short sequence motif" description="'KMSKS' region" evidence="12">
    <location>
        <begin position="267"/>
        <end position="271"/>
    </location>
</feature>
<dbReference type="Proteomes" id="UP000006875">
    <property type="component" value="Chromosome"/>
</dbReference>
<comment type="similarity">
    <text evidence="2 12">Belongs to the class-I aminoacyl-tRNA synthetase family.</text>
</comment>
<feature type="domain" description="Cysteinyl-tRNA synthetase class Ia DALR" evidence="14">
    <location>
        <begin position="356"/>
        <end position="423"/>
    </location>
</feature>
<comment type="subunit">
    <text evidence="3 12">Monomer.</text>
</comment>
<evidence type="ECO:0000313" key="16">
    <source>
        <dbReference type="Proteomes" id="UP000006875"/>
    </source>
</evidence>
<protein>
    <recommendedName>
        <fullName evidence="12">Cysteine--tRNA ligase</fullName>
        <ecNumber evidence="12">6.1.1.16</ecNumber>
    </recommendedName>
    <alternativeName>
        <fullName evidence="12">Cysteinyl-tRNA synthetase</fullName>
        <shortName evidence="12">CysRS</shortName>
    </alternativeName>
</protein>
<evidence type="ECO:0000256" key="10">
    <source>
        <dbReference type="ARBA" id="ARBA00022917"/>
    </source>
</evidence>
<sequence>MLRIFNTLKGKVEEFKPLKEGEVSMYVCGPTVYNYIHIGNARPAIFFDTVRRYLEYRGYNVKYVQNFTDVDDKMIKRANEEGITLKEVADKYIAAYFEDTAKVNLKEDGMLRPKATEHIGEMIKLIKTLIEKDFAYEVQGDVYFSVKNYNEKYGELSKQNTEDLQSGSRVDVNDIKRSPLDFALWKAAKEGEPSWGSPWGKGRPGWHIECSAMSNKYLGPTFDIHGGGQDLIFPHHENEIAQSKCATGGDFARYWIHNGYINVKGEKMSKSLGNFFLLREVLEKYEGKVVRFFVLSSHYRKPIDFSEDELNQAKAAVERIENSLMRVLEKMDERDSIGDHLAVESLAKALEESKTKFVAAMDEDFNTSQGIGSIFELIKEMNKFMDGTSLDAEGREVLTAASDFIKEAIIEVLGVDIKVEKKVGNMTSELVDFILEIRQNARVERNWALSDKIRDRLGDMGVKIKDGKDKTTWSI</sequence>
<dbReference type="STRING" id="572544.Ilyop_1841"/>
<feature type="short sequence motif" description="'HIGH' region" evidence="12">
    <location>
        <begin position="30"/>
        <end position="40"/>
    </location>
</feature>
<feature type="coiled-coil region" evidence="13">
    <location>
        <begin position="303"/>
        <end position="330"/>
    </location>
</feature>
<dbReference type="Gene3D" id="1.20.120.1910">
    <property type="entry name" value="Cysteine-tRNA ligase, C-terminal anti-codon recognition domain"/>
    <property type="match status" value="1"/>
</dbReference>
<dbReference type="SUPFAM" id="SSF47323">
    <property type="entry name" value="Anticodon-binding domain of a subclass of class I aminoacyl-tRNA synthetases"/>
    <property type="match status" value="1"/>
</dbReference>
<accession>E3H9T3</accession>
<proteinExistence type="inferred from homology"/>
<dbReference type="InterPro" id="IPR014729">
    <property type="entry name" value="Rossmann-like_a/b/a_fold"/>
</dbReference>
<dbReference type="KEGG" id="ipo:Ilyop_1841"/>
<dbReference type="InterPro" id="IPR032678">
    <property type="entry name" value="tRNA-synt_1_cat_dom"/>
</dbReference>
<keyword evidence="8 12" id="KW-0862">Zinc</keyword>
<comment type="cofactor">
    <cofactor evidence="12">
        <name>Zn(2+)</name>
        <dbReference type="ChEBI" id="CHEBI:29105"/>
    </cofactor>
    <text evidence="12">Binds 1 zinc ion per subunit.</text>
</comment>
<evidence type="ECO:0000256" key="12">
    <source>
        <dbReference type="HAMAP-Rule" id="MF_00041"/>
    </source>
</evidence>
<feature type="binding site" evidence="12">
    <location>
        <position position="210"/>
    </location>
    <ligand>
        <name>Zn(2+)</name>
        <dbReference type="ChEBI" id="CHEBI:29105"/>
    </ligand>
</feature>
<dbReference type="CDD" id="cd00672">
    <property type="entry name" value="CysRS_core"/>
    <property type="match status" value="1"/>
</dbReference>
<dbReference type="GO" id="GO:0004817">
    <property type="term" value="F:cysteine-tRNA ligase activity"/>
    <property type="evidence" value="ECO:0007669"/>
    <property type="project" value="UniProtKB-UniRule"/>
</dbReference>
<feature type="binding site" evidence="12">
    <location>
        <position position="239"/>
    </location>
    <ligand>
        <name>Zn(2+)</name>
        <dbReference type="ChEBI" id="CHEBI:29105"/>
    </ligand>
</feature>
<dbReference type="EMBL" id="CP002281">
    <property type="protein sequence ID" value="ADO83612.1"/>
    <property type="molecule type" value="Genomic_DNA"/>
</dbReference>
<reference evidence="15 16" key="1">
    <citation type="journal article" date="2010" name="Stand. Genomic Sci.">
        <title>Complete genome sequence of Ilyobacter polytropus type strain (CuHbu1).</title>
        <authorList>
            <person name="Sikorski J."/>
            <person name="Chertkov O."/>
            <person name="Lapidus A."/>
            <person name="Nolan M."/>
            <person name="Lucas S."/>
            <person name="Del Rio T.G."/>
            <person name="Tice H."/>
            <person name="Cheng J.F."/>
            <person name="Tapia R."/>
            <person name="Han C."/>
            <person name="Goodwin L."/>
            <person name="Pitluck S."/>
            <person name="Liolios K."/>
            <person name="Ivanova N."/>
            <person name="Mavromatis K."/>
            <person name="Mikhailova N."/>
            <person name="Pati A."/>
            <person name="Chen A."/>
            <person name="Palaniappan K."/>
            <person name="Land M."/>
            <person name="Hauser L."/>
            <person name="Chang Y.J."/>
            <person name="Jeffries C.D."/>
            <person name="Brambilla E."/>
            <person name="Yasawong M."/>
            <person name="Rohde M."/>
            <person name="Pukall R."/>
            <person name="Spring S."/>
            <person name="Goker M."/>
            <person name="Woyke T."/>
            <person name="Bristow J."/>
            <person name="Eisen J.A."/>
            <person name="Markowitz V."/>
            <person name="Hugenholtz P."/>
            <person name="Kyrpides N.C."/>
            <person name="Klenk H.P."/>
        </authorList>
    </citation>
    <scope>NUCLEOTIDE SEQUENCE [LARGE SCALE GENOMIC DNA]</scope>
    <source>
        <strain evidence="16">ATCC 51220 / DSM 2926 / LMG 16218 / CuHBu1</strain>
    </source>
</reference>
<evidence type="ECO:0000256" key="6">
    <source>
        <dbReference type="ARBA" id="ARBA00022723"/>
    </source>
</evidence>
<evidence type="ECO:0000313" key="15">
    <source>
        <dbReference type="EMBL" id="ADO83612.1"/>
    </source>
</evidence>
<dbReference type="eggNOG" id="COG0215">
    <property type="taxonomic scope" value="Bacteria"/>
</dbReference>
<dbReference type="GO" id="GO:0008270">
    <property type="term" value="F:zinc ion binding"/>
    <property type="evidence" value="ECO:0007669"/>
    <property type="project" value="UniProtKB-UniRule"/>
</dbReference>
<evidence type="ECO:0000256" key="9">
    <source>
        <dbReference type="ARBA" id="ARBA00022840"/>
    </source>
</evidence>
<dbReference type="SMART" id="SM00840">
    <property type="entry name" value="DALR_2"/>
    <property type="match status" value="1"/>
</dbReference>
<evidence type="ECO:0000256" key="2">
    <source>
        <dbReference type="ARBA" id="ARBA00005594"/>
    </source>
</evidence>
<evidence type="ECO:0000259" key="14">
    <source>
        <dbReference type="SMART" id="SM00840"/>
    </source>
</evidence>
<evidence type="ECO:0000256" key="5">
    <source>
        <dbReference type="ARBA" id="ARBA00022598"/>
    </source>
</evidence>
<keyword evidence="16" id="KW-1185">Reference proteome</keyword>
<keyword evidence="11 12" id="KW-0030">Aminoacyl-tRNA synthetase</keyword>
<keyword evidence="7 12" id="KW-0547">Nucleotide-binding</keyword>
<keyword evidence="4 12" id="KW-0963">Cytoplasm</keyword>
<comment type="catalytic activity">
    <reaction evidence="12">
        <text>tRNA(Cys) + L-cysteine + ATP = L-cysteinyl-tRNA(Cys) + AMP + diphosphate</text>
        <dbReference type="Rhea" id="RHEA:17773"/>
        <dbReference type="Rhea" id="RHEA-COMP:9661"/>
        <dbReference type="Rhea" id="RHEA-COMP:9679"/>
        <dbReference type="ChEBI" id="CHEBI:30616"/>
        <dbReference type="ChEBI" id="CHEBI:33019"/>
        <dbReference type="ChEBI" id="CHEBI:35235"/>
        <dbReference type="ChEBI" id="CHEBI:78442"/>
        <dbReference type="ChEBI" id="CHEBI:78517"/>
        <dbReference type="ChEBI" id="CHEBI:456215"/>
        <dbReference type="EC" id="6.1.1.16"/>
    </reaction>
</comment>
<evidence type="ECO:0000256" key="4">
    <source>
        <dbReference type="ARBA" id="ARBA00022490"/>
    </source>
</evidence>
<dbReference type="HOGENOM" id="CLU_013528_0_1_0"/>
<dbReference type="InterPro" id="IPR024909">
    <property type="entry name" value="Cys-tRNA/MSH_ligase"/>
</dbReference>
<keyword evidence="6 12" id="KW-0479">Metal-binding</keyword>
<dbReference type="OrthoDB" id="9815130at2"/>
<feature type="binding site" evidence="12">
    <location>
        <position position="235"/>
    </location>
    <ligand>
        <name>Zn(2+)</name>
        <dbReference type="ChEBI" id="CHEBI:29105"/>
    </ligand>
</feature>
<dbReference type="GO" id="GO:0005524">
    <property type="term" value="F:ATP binding"/>
    <property type="evidence" value="ECO:0007669"/>
    <property type="project" value="UniProtKB-UniRule"/>
</dbReference>
<comment type="subcellular location">
    <subcellularLocation>
        <location evidence="1 12">Cytoplasm</location>
    </subcellularLocation>
</comment>
<gene>
    <name evidence="12" type="primary">cysS</name>
    <name evidence="15" type="ordered locus">Ilyop_1841</name>
</gene>
<organism evidence="15 16">
    <name type="scientific">Ilyobacter polytropus (strain ATCC 51220 / DSM 2926 / LMG 16218 / CuHBu1)</name>
    <dbReference type="NCBI Taxonomy" id="572544"/>
    <lineage>
        <taxon>Bacteria</taxon>
        <taxon>Fusobacteriati</taxon>
        <taxon>Fusobacteriota</taxon>
        <taxon>Fusobacteriia</taxon>
        <taxon>Fusobacteriales</taxon>
        <taxon>Fusobacteriaceae</taxon>
        <taxon>Ilyobacter</taxon>
    </lineage>
</organism>
<evidence type="ECO:0000256" key="11">
    <source>
        <dbReference type="ARBA" id="ARBA00023146"/>
    </source>
</evidence>
<dbReference type="PANTHER" id="PTHR10890:SF3">
    <property type="entry name" value="CYSTEINE--TRNA LIGASE, CYTOPLASMIC"/>
    <property type="match status" value="1"/>
</dbReference>
<dbReference type="PRINTS" id="PR00983">
    <property type="entry name" value="TRNASYNTHCYS"/>
</dbReference>
<dbReference type="InterPro" id="IPR015803">
    <property type="entry name" value="Cys-tRNA-ligase"/>
</dbReference>
<dbReference type="GO" id="GO:0005829">
    <property type="term" value="C:cytosol"/>
    <property type="evidence" value="ECO:0007669"/>
    <property type="project" value="TreeGrafter"/>
</dbReference>
<dbReference type="HAMAP" id="MF_00041">
    <property type="entry name" value="Cys_tRNA_synth"/>
    <property type="match status" value="1"/>
</dbReference>
<evidence type="ECO:0000256" key="8">
    <source>
        <dbReference type="ARBA" id="ARBA00022833"/>
    </source>
</evidence>
<evidence type="ECO:0000256" key="1">
    <source>
        <dbReference type="ARBA" id="ARBA00004496"/>
    </source>
</evidence>
<dbReference type="RefSeq" id="WP_013388274.1">
    <property type="nucleotide sequence ID" value="NC_014632.1"/>
</dbReference>
<keyword evidence="10 12" id="KW-0648">Protein biosynthesis</keyword>
<dbReference type="PANTHER" id="PTHR10890">
    <property type="entry name" value="CYSTEINYL-TRNA SYNTHETASE"/>
    <property type="match status" value="1"/>
</dbReference>
<dbReference type="FunFam" id="3.40.50.620:FF:000009">
    <property type="entry name" value="Cysteine--tRNA ligase"/>
    <property type="match status" value="1"/>
</dbReference>
<keyword evidence="9 12" id="KW-0067">ATP-binding</keyword>
<dbReference type="NCBIfam" id="TIGR00435">
    <property type="entry name" value="cysS"/>
    <property type="match status" value="1"/>
</dbReference>
<dbReference type="SUPFAM" id="SSF52374">
    <property type="entry name" value="Nucleotidylyl transferase"/>
    <property type="match status" value="1"/>
</dbReference>
<dbReference type="AlphaFoldDB" id="E3H9T3"/>
<dbReference type="Pfam" id="PF01406">
    <property type="entry name" value="tRNA-synt_1e"/>
    <property type="match status" value="1"/>
</dbReference>
<dbReference type="InterPro" id="IPR009080">
    <property type="entry name" value="tRNAsynth_Ia_anticodon-bd"/>
</dbReference>
<feature type="binding site" evidence="12">
    <location>
        <position position="270"/>
    </location>
    <ligand>
        <name>ATP</name>
        <dbReference type="ChEBI" id="CHEBI:30616"/>
    </ligand>
</feature>
<name>E3H9T3_ILYPC</name>
<evidence type="ECO:0000256" key="3">
    <source>
        <dbReference type="ARBA" id="ARBA00011245"/>
    </source>
</evidence>
<dbReference type="Gene3D" id="3.40.50.620">
    <property type="entry name" value="HUPs"/>
    <property type="match status" value="1"/>
</dbReference>
<evidence type="ECO:0000256" key="7">
    <source>
        <dbReference type="ARBA" id="ARBA00022741"/>
    </source>
</evidence>
<dbReference type="InterPro" id="IPR015273">
    <property type="entry name" value="Cys-tRNA-synt_Ia_DALR"/>
</dbReference>
<keyword evidence="5 12" id="KW-0436">Ligase</keyword>
<dbReference type="Pfam" id="PF09190">
    <property type="entry name" value="DALR_2"/>
    <property type="match status" value="1"/>
</dbReference>
<dbReference type="GO" id="GO:0006423">
    <property type="term" value="P:cysteinyl-tRNA aminoacylation"/>
    <property type="evidence" value="ECO:0007669"/>
    <property type="project" value="UniProtKB-UniRule"/>
</dbReference>
<dbReference type="EC" id="6.1.1.16" evidence="12"/>
<evidence type="ECO:0000256" key="13">
    <source>
        <dbReference type="SAM" id="Coils"/>
    </source>
</evidence>